<sequence>MNNTISNSVMFLLPNSFEAPWTVTCLSPLSMGFPRQEHWSGLPFHSLGQLPDAEIQPASPALADGCFTSGHLGIPSMVLTKIEVFSQPSLCHQHCSHSYDHRWPSEPTGVPLSPSSKKNGMSLSLHFQLDKNHSSFQARWGHMPSPRPITDCFVLT</sequence>
<proteinExistence type="predicted"/>
<reference evidence="1" key="2">
    <citation type="submission" date="2025-03" db="EMBL/GenBank/DDBJ databases">
        <authorList>
            <consortium name="ELIXIR-Norway"/>
            <consortium name="Elixir Norway"/>
        </authorList>
    </citation>
    <scope>NUCLEOTIDE SEQUENCE</scope>
</reference>
<gene>
    <name evidence="1" type="ORF">MRATA1EN22A_LOCUS13032</name>
</gene>
<accession>A0AC59Z1Y4</accession>
<evidence type="ECO:0000313" key="2">
    <source>
        <dbReference type="Proteomes" id="UP001162501"/>
    </source>
</evidence>
<evidence type="ECO:0000313" key="1">
    <source>
        <dbReference type="EMBL" id="CAN0165873.1"/>
    </source>
</evidence>
<protein>
    <submittedName>
        <fullName evidence="1">Uncharacterized protein</fullName>
    </submittedName>
</protein>
<dbReference type="EMBL" id="OX596106">
    <property type="protein sequence ID" value="CAN0165873.1"/>
    <property type="molecule type" value="Genomic_DNA"/>
</dbReference>
<dbReference type="Proteomes" id="UP001162501">
    <property type="component" value="Chromosome 22"/>
</dbReference>
<name>A0AC59Z1Y4_RANTA</name>
<organism evidence="1 2">
    <name type="scientific">Rangifer tarandus platyrhynchus</name>
    <name type="common">Svalbard reindeer</name>
    <dbReference type="NCBI Taxonomy" id="3082113"/>
    <lineage>
        <taxon>Eukaryota</taxon>
        <taxon>Metazoa</taxon>
        <taxon>Chordata</taxon>
        <taxon>Craniata</taxon>
        <taxon>Vertebrata</taxon>
        <taxon>Euteleostomi</taxon>
        <taxon>Mammalia</taxon>
        <taxon>Eutheria</taxon>
        <taxon>Laurasiatheria</taxon>
        <taxon>Artiodactyla</taxon>
        <taxon>Ruminantia</taxon>
        <taxon>Pecora</taxon>
        <taxon>Cervidae</taxon>
        <taxon>Odocoileinae</taxon>
        <taxon>Rangifer</taxon>
    </lineage>
</organism>
<reference evidence="1" key="1">
    <citation type="submission" date="2023-05" db="EMBL/GenBank/DDBJ databases">
        <authorList>
            <consortium name="ELIXIR-Norway"/>
        </authorList>
    </citation>
    <scope>NUCLEOTIDE SEQUENCE</scope>
</reference>